<dbReference type="PROSITE" id="PS51420">
    <property type="entry name" value="RHO"/>
    <property type="match status" value="1"/>
</dbReference>
<dbReference type="PROSITE" id="PS51419">
    <property type="entry name" value="RAB"/>
    <property type="match status" value="1"/>
</dbReference>
<gene>
    <name evidence="4" type="ORF">CGC20_3725</name>
</gene>
<accession>A0A504X1J1</accession>
<dbReference type="PANTHER" id="PTHR24073">
    <property type="entry name" value="DRAB5-RELATED"/>
    <property type="match status" value="1"/>
</dbReference>
<reference evidence="5" key="1">
    <citation type="submission" date="2019-02" db="EMBL/GenBank/DDBJ databases">
        <title>FDA dAtabase for Regulatory Grade micrObial Sequences (FDA-ARGOS): Supporting development and validation of Infectious Disease Dx tests.</title>
        <authorList>
            <person name="Duncan R."/>
            <person name="Fisher C."/>
            <person name="Tallon L."/>
            <person name="Sadzewicz L."/>
            <person name="Sengamalay N."/>
            <person name="Ott S."/>
            <person name="Godinez A."/>
            <person name="Nagaraj S."/>
            <person name="Vavikolanu K."/>
            <person name="Vyas G."/>
            <person name="Nadendla S."/>
            <person name="Aluvathingal J."/>
            <person name="Sichtig H."/>
        </authorList>
    </citation>
    <scope>NUCLEOTIDE SEQUENCE [LARGE SCALE GENOMIC DNA]</scope>
    <source>
        <strain evidence="5">FDAARGOS_360</strain>
    </source>
</reference>
<dbReference type="SMART" id="SM00173">
    <property type="entry name" value="RAS"/>
    <property type="match status" value="1"/>
</dbReference>
<name>A0A504X1J1_LEIDO</name>
<dbReference type="PRINTS" id="PR00449">
    <property type="entry name" value="RASTRNSFRMNG"/>
</dbReference>
<sequence length="833" mass="87688">MSSIGQHVNIGDADDYTYTEDPAGQRVKVPVSKEYVFKVVILGDYSVGKTSLIKRLLSIPASCASPRRHEDCSDMDDSVGDSDADDVLATVTPTVGTDFYSLTLPDVVPGASVRLQIWDTAGLEKYAASYESTLRNASFVICVFDVTNPSSLHSVVDRHLSIVADHVPHLDQSDIMVVANKIDIIADVSTNSEALRSARKRARLPENAFVIAIDEDASVDTNDSSPDVFTSAEGASDNAIVTARKVQEEVFDIFTDVHYAEVSAKTKQHLREMLHAVCYALLRNSVGDNPNIRVPDGAPPSEVFAHTVLPPHSSAKCSTGASAGTFSAPQLDPATKTPPAAVPRDSPTTGSLQPPPRTTPAPPAASWRSNEATSFDLAPTHFSSKAVFSPAEGSEGAIGKSGGDDSAPRHVGSAGDSPVDGSSTRLPTPRGDLAKAVDAGGVHLDLTAGSTEPRTGPDPKEDPKARKEREQAEMKAVLSRAGGRKVNPNGGGADTGSLAAWLQSDADRMENDVALGLKKAGDAPSAARPAPVSSILDSHGVQDHCKGNQGTRGRDSDDDDDGARMQVQLKERFAQIEHDIRQNAAAANQRAKKAKKKTKAKGKCNCCQQPETAYSHYDQPTLNMFHQAAPPLQQPQTTYAYLPAPQPPLPTTTVVVSEGPYGYEQGLFPPSPPPRPGLLDVLLDPTHHHHHGNPPGPPGGFGGPGVFGGPPDGLGSFGGAPGRPGCQQHGAGAARLAGSSRPASGCAQPQRSPLPVHTNSPQPAPKARPQAPGVPTEQARGPPVRLSKCLWRSYGPPPPPPQPQVIYIQQPAPPPPLPQTIIVQGGGCQGKEY</sequence>
<dbReference type="VEuPathDB" id="TriTrypDB:LDHU3_31.1400"/>
<dbReference type="GO" id="GO:0005525">
    <property type="term" value="F:GTP binding"/>
    <property type="evidence" value="ECO:0007669"/>
    <property type="project" value="UniProtKB-KW"/>
</dbReference>
<evidence type="ECO:0000256" key="2">
    <source>
        <dbReference type="ARBA" id="ARBA00023134"/>
    </source>
</evidence>
<dbReference type="NCBIfam" id="TIGR00231">
    <property type="entry name" value="small_GTP"/>
    <property type="match status" value="1"/>
</dbReference>
<feature type="compositionally biased region" description="Basic and acidic residues" evidence="3">
    <location>
        <begin position="455"/>
        <end position="473"/>
    </location>
</feature>
<dbReference type="InterPro" id="IPR005225">
    <property type="entry name" value="Small_GTP-bd"/>
</dbReference>
<dbReference type="FunFam" id="3.40.50.300:FF:003289">
    <property type="entry name" value="Small GTP-binding rab protein, putative"/>
    <property type="match status" value="1"/>
</dbReference>
<protein>
    <submittedName>
        <fullName evidence="4">Ras family protein</fullName>
    </submittedName>
</protein>
<dbReference type="CDD" id="cd00154">
    <property type="entry name" value="Rab"/>
    <property type="match status" value="1"/>
</dbReference>
<feature type="compositionally biased region" description="Low complexity" evidence="3">
    <location>
        <begin position="523"/>
        <end position="534"/>
    </location>
</feature>
<feature type="region of interest" description="Disordered" evidence="3">
    <location>
        <begin position="520"/>
        <end position="565"/>
    </location>
</feature>
<feature type="compositionally biased region" description="Polar residues" evidence="3">
    <location>
        <begin position="315"/>
        <end position="328"/>
    </location>
</feature>
<evidence type="ECO:0000313" key="4">
    <source>
        <dbReference type="EMBL" id="TPP41535.1"/>
    </source>
</evidence>
<feature type="region of interest" description="Disordered" evidence="3">
    <location>
        <begin position="669"/>
        <end position="819"/>
    </location>
</feature>
<evidence type="ECO:0000256" key="3">
    <source>
        <dbReference type="SAM" id="MobiDB-lite"/>
    </source>
</evidence>
<comment type="caution">
    <text evidence="4">The sequence shown here is derived from an EMBL/GenBank/DDBJ whole genome shotgun (WGS) entry which is preliminary data.</text>
</comment>
<dbReference type="EMBL" id="RHLD01000005">
    <property type="protein sequence ID" value="TPP41535.1"/>
    <property type="molecule type" value="Genomic_DNA"/>
</dbReference>
<dbReference type="Proteomes" id="UP000318821">
    <property type="component" value="Unassembled WGS sequence"/>
</dbReference>
<dbReference type="AlphaFoldDB" id="A0A504X1J1"/>
<feature type="region of interest" description="Disordered" evidence="3">
    <location>
        <begin position="387"/>
        <end position="433"/>
    </location>
</feature>
<feature type="compositionally biased region" description="Low complexity" evidence="3">
    <location>
        <begin position="730"/>
        <end position="745"/>
    </location>
</feature>
<keyword evidence="2" id="KW-0342">GTP-binding</keyword>
<dbReference type="SMART" id="SM00174">
    <property type="entry name" value="RHO"/>
    <property type="match status" value="1"/>
</dbReference>
<dbReference type="VEuPathDB" id="TriTrypDB:LdBPK_310890.1"/>
<dbReference type="GO" id="GO:0003924">
    <property type="term" value="F:GTPase activity"/>
    <property type="evidence" value="ECO:0007669"/>
    <property type="project" value="InterPro"/>
</dbReference>
<feature type="region of interest" description="Disordered" evidence="3">
    <location>
        <begin position="314"/>
        <end position="368"/>
    </location>
</feature>
<feature type="compositionally biased region" description="Gly residues" evidence="3">
    <location>
        <begin position="699"/>
        <end position="722"/>
    </location>
</feature>
<dbReference type="Pfam" id="PF00071">
    <property type="entry name" value="Ras"/>
    <property type="match status" value="1"/>
</dbReference>
<dbReference type="SUPFAM" id="SSF52540">
    <property type="entry name" value="P-loop containing nucleoside triphosphate hydrolases"/>
    <property type="match status" value="1"/>
</dbReference>
<organism evidence="4 5">
    <name type="scientific">Leishmania donovani</name>
    <dbReference type="NCBI Taxonomy" id="5661"/>
    <lineage>
        <taxon>Eukaryota</taxon>
        <taxon>Discoba</taxon>
        <taxon>Euglenozoa</taxon>
        <taxon>Kinetoplastea</taxon>
        <taxon>Metakinetoplastina</taxon>
        <taxon>Trypanosomatida</taxon>
        <taxon>Trypanosomatidae</taxon>
        <taxon>Leishmaniinae</taxon>
        <taxon>Leishmania</taxon>
    </lineage>
</organism>
<dbReference type="Gene3D" id="3.40.50.300">
    <property type="entry name" value="P-loop containing nucleotide triphosphate hydrolases"/>
    <property type="match status" value="1"/>
</dbReference>
<dbReference type="PROSITE" id="PS51421">
    <property type="entry name" value="RAS"/>
    <property type="match status" value="1"/>
</dbReference>
<evidence type="ECO:0000256" key="1">
    <source>
        <dbReference type="ARBA" id="ARBA00022741"/>
    </source>
</evidence>
<feature type="region of interest" description="Disordered" evidence="3">
    <location>
        <begin position="445"/>
        <end position="497"/>
    </location>
</feature>
<proteinExistence type="predicted"/>
<dbReference type="InterPro" id="IPR027417">
    <property type="entry name" value="P-loop_NTPase"/>
</dbReference>
<dbReference type="InterPro" id="IPR001806">
    <property type="entry name" value="Small_GTPase"/>
</dbReference>
<dbReference type="VEuPathDB" id="TriTrypDB:LdCL_310014900"/>
<feature type="compositionally biased region" description="Pro residues" evidence="3">
    <location>
        <begin position="353"/>
        <end position="363"/>
    </location>
</feature>
<dbReference type="SMART" id="SM00175">
    <property type="entry name" value="RAB"/>
    <property type="match status" value="1"/>
</dbReference>
<keyword evidence="1" id="KW-0547">Nucleotide-binding</keyword>
<evidence type="ECO:0000313" key="5">
    <source>
        <dbReference type="Proteomes" id="UP000318821"/>
    </source>
</evidence>